<dbReference type="KEGG" id="amc:MADE_1013865"/>
<dbReference type="EMBL" id="CP001103">
    <property type="protein sequence ID" value="AEA98907.1"/>
    <property type="molecule type" value="Genomic_DNA"/>
</dbReference>
<dbReference type="SUPFAM" id="SSF53335">
    <property type="entry name" value="S-adenosyl-L-methionine-dependent methyltransferases"/>
    <property type="match status" value="1"/>
</dbReference>
<dbReference type="Gene3D" id="3.40.50.150">
    <property type="entry name" value="Vaccinia Virus protein VP39"/>
    <property type="match status" value="1"/>
</dbReference>
<reference evidence="1 2" key="1">
    <citation type="journal article" date="2008" name="ISME J.">
        <title>Comparative genomics of two ecotypes of the marine planktonic copiotroph Alteromonas macleodii suggests alternative lifestyles associated with different kinds of particulate organic matter.</title>
        <authorList>
            <person name="Ivars-Martinez E."/>
            <person name="Martin-Cuadrado A.B."/>
            <person name="D'Auria G."/>
            <person name="Mira A."/>
            <person name="Ferriera S."/>
            <person name="Johnson J."/>
            <person name="Friedman R."/>
            <person name="Rodriguez-Valera F."/>
        </authorList>
    </citation>
    <scope>NUCLEOTIDE SEQUENCE [LARGE SCALE GENOMIC DNA]</scope>
    <source>
        <strain evidence="2">DSM 17117 / CIP 110805 / LMG 28347 / Deep ecotype</strain>
    </source>
</reference>
<dbReference type="InterPro" id="IPR029063">
    <property type="entry name" value="SAM-dependent_MTases_sf"/>
</dbReference>
<gene>
    <name evidence="1" type="ordered locus">MADE_1013865</name>
</gene>
<keyword evidence="2" id="KW-1185">Reference proteome</keyword>
<reference evidence="1 2" key="2">
    <citation type="journal article" date="2015" name="Antonie Van Leeuwenhoek">
        <title>Ecophysiological diversity of a novel member of the genus Alteromonas, and description of Alteromonas mediterranea sp. nov.</title>
        <authorList>
            <person name="Ivanova E.P."/>
            <person name="Lopez-Perez M."/>
            <person name="Zabalos M."/>
            <person name="Nguyen S.H."/>
            <person name="Webb H.K."/>
            <person name="Ryan J."/>
            <person name="Lagutin K."/>
            <person name="Vyssotski M."/>
            <person name="Crawford R.J."/>
            <person name="Rodriguez-Valera F."/>
        </authorList>
    </citation>
    <scope>NUCLEOTIDE SEQUENCE [LARGE SCALE GENOMIC DNA]</scope>
    <source>
        <strain evidence="2">DSM 17117 / CIP 110805 / LMG 28347 / Deep ecotype</strain>
    </source>
</reference>
<evidence type="ECO:0000313" key="1">
    <source>
        <dbReference type="EMBL" id="AEA98907.1"/>
    </source>
</evidence>
<protein>
    <recommendedName>
        <fullName evidence="3">Methyltransferase type 11 domain-containing protein</fullName>
    </recommendedName>
</protein>
<proteinExistence type="predicted"/>
<dbReference type="Proteomes" id="UP000001870">
    <property type="component" value="Chromosome"/>
</dbReference>
<evidence type="ECO:0008006" key="3">
    <source>
        <dbReference type="Google" id="ProtNLM"/>
    </source>
</evidence>
<dbReference type="Pfam" id="PF13489">
    <property type="entry name" value="Methyltransf_23"/>
    <property type="match status" value="1"/>
</dbReference>
<dbReference type="AlphaFoldDB" id="F2GAH3"/>
<dbReference type="RefSeq" id="WP_012519199.1">
    <property type="nucleotide sequence ID" value="NC_011138.3"/>
</dbReference>
<organism evidence="1 2">
    <name type="scientific">Alteromonas mediterranea (strain DSM 17117 / CIP 110805 / LMG 28347 / Deep ecotype)</name>
    <dbReference type="NCBI Taxonomy" id="1774373"/>
    <lineage>
        <taxon>Bacteria</taxon>
        <taxon>Pseudomonadati</taxon>
        <taxon>Pseudomonadota</taxon>
        <taxon>Gammaproteobacteria</taxon>
        <taxon>Alteromonadales</taxon>
        <taxon>Alteromonadaceae</taxon>
        <taxon>Alteromonas/Salinimonas group</taxon>
        <taxon>Alteromonas</taxon>
    </lineage>
</organism>
<dbReference type="HOGENOM" id="CLU_082393_0_0_6"/>
<evidence type="ECO:0000313" key="2">
    <source>
        <dbReference type="Proteomes" id="UP000001870"/>
    </source>
</evidence>
<accession>F2GAH3</accession>
<sequence>MEKSIYNDAFYDLQCKESYESALVVLALLRQKLGVKIQQNSIIDFGCGVGSWLAAAKEVGFKHVCGTDGEYVPRDRLMIKQDEFLPNDLSIPSRANIPGEKFDLAMSLEVAEHLPEEVASDFVTKLTSTSDIVLFSAAIPYQGGHGHINENWLEYWARFFREQEFIPVDLLRADIWYDSRVCWWYKQNCMLFVRNKVLELLPANTLVNPILSVIHPEQFLVAEHRESVHKNYSLGADKWYFRELLSKDQKLKRSYGSEHALK</sequence>
<name>F2GAH3_ALTMD</name>